<name>A0ABN2AKN7_9ACTN</name>
<dbReference type="EMBL" id="BAAAOR010000023">
    <property type="protein sequence ID" value="GAA1521045.1"/>
    <property type="molecule type" value="Genomic_DNA"/>
</dbReference>
<feature type="compositionally biased region" description="Basic and acidic residues" evidence="1">
    <location>
        <begin position="85"/>
        <end position="96"/>
    </location>
</feature>
<dbReference type="Proteomes" id="UP001500842">
    <property type="component" value="Unassembled WGS sequence"/>
</dbReference>
<keyword evidence="2" id="KW-1133">Transmembrane helix</keyword>
<accession>A0ABN2AKN7</accession>
<feature type="region of interest" description="Disordered" evidence="1">
    <location>
        <begin position="82"/>
        <end position="132"/>
    </location>
</feature>
<proteinExistence type="predicted"/>
<keyword evidence="2" id="KW-0812">Transmembrane</keyword>
<organism evidence="3 4">
    <name type="scientific">Nocardioides humi</name>
    <dbReference type="NCBI Taxonomy" id="449461"/>
    <lineage>
        <taxon>Bacteria</taxon>
        <taxon>Bacillati</taxon>
        <taxon>Actinomycetota</taxon>
        <taxon>Actinomycetes</taxon>
        <taxon>Propionibacteriales</taxon>
        <taxon>Nocardioidaceae</taxon>
        <taxon>Nocardioides</taxon>
    </lineage>
</organism>
<gene>
    <name evidence="3" type="ORF">GCM10009788_26140</name>
</gene>
<evidence type="ECO:0008006" key="5">
    <source>
        <dbReference type="Google" id="ProtNLM"/>
    </source>
</evidence>
<evidence type="ECO:0000313" key="4">
    <source>
        <dbReference type="Proteomes" id="UP001500842"/>
    </source>
</evidence>
<evidence type="ECO:0000313" key="3">
    <source>
        <dbReference type="EMBL" id="GAA1521045.1"/>
    </source>
</evidence>
<evidence type="ECO:0000256" key="1">
    <source>
        <dbReference type="SAM" id="MobiDB-lite"/>
    </source>
</evidence>
<evidence type="ECO:0000256" key="2">
    <source>
        <dbReference type="SAM" id="Phobius"/>
    </source>
</evidence>
<comment type="caution">
    <text evidence="3">The sequence shown here is derived from an EMBL/GenBank/DDBJ whole genome shotgun (WGS) entry which is preliminary data.</text>
</comment>
<keyword evidence="4" id="KW-1185">Reference proteome</keyword>
<reference evidence="3 4" key="1">
    <citation type="journal article" date="2019" name="Int. J. Syst. Evol. Microbiol.">
        <title>The Global Catalogue of Microorganisms (GCM) 10K type strain sequencing project: providing services to taxonomists for standard genome sequencing and annotation.</title>
        <authorList>
            <consortium name="The Broad Institute Genomics Platform"/>
            <consortium name="The Broad Institute Genome Sequencing Center for Infectious Disease"/>
            <person name="Wu L."/>
            <person name="Ma J."/>
        </authorList>
    </citation>
    <scope>NUCLEOTIDE SEQUENCE [LARGE SCALE GENOMIC DNA]</scope>
    <source>
        <strain evidence="3 4">JCM 14942</strain>
    </source>
</reference>
<keyword evidence="2" id="KW-0472">Membrane</keyword>
<dbReference type="RefSeq" id="WP_141006841.1">
    <property type="nucleotide sequence ID" value="NZ_BAAAOR010000023.1"/>
</dbReference>
<feature type="transmembrane region" description="Helical" evidence="2">
    <location>
        <begin position="6"/>
        <end position="24"/>
    </location>
</feature>
<sequence>MVLWSVIVIVALIAVLAGYLFVVGSQLTRIADLLEECAELVRRIKANAEPIRPGLEHINRTGGVVAGALPLLYGFAEGIVTGVSPRRDPDPDDRLPARPASGTRRSRLHDGVGYRPAGVPVGASHGAHRSGA</sequence>
<protein>
    <recommendedName>
        <fullName evidence="5">DUF948 domain-containing protein</fullName>
    </recommendedName>
</protein>